<evidence type="ECO:0000313" key="3">
    <source>
        <dbReference type="Proteomes" id="UP000018817"/>
    </source>
</evidence>
<dbReference type="AlphaFoldDB" id="W2QPU1"/>
<proteinExistence type="predicted"/>
<gene>
    <name evidence="2" type="ORF">PPTG_07564</name>
</gene>
<dbReference type="RefSeq" id="XP_008900088.1">
    <property type="nucleotide sequence ID" value="XM_008901840.1"/>
</dbReference>
<reference evidence="2 3" key="2">
    <citation type="submission" date="2013-11" db="EMBL/GenBank/DDBJ databases">
        <title>The Genome Sequence of Phytophthora parasitica INRA-310.</title>
        <authorList>
            <consortium name="The Broad Institute Genomics Platform"/>
            <person name="Russ C."/>
            <person name="Tyler B."/>
            <person name="Panabieres F."/>
            <person name="Shan W."/>
            <person name="Tripathy S."/>
            <person name="Grunwald N."/>
            <person name="Machado M."/>
            <person name="Johnson C.S."/>
            <person name="Arredondo F."/>
            <person name="Hong C."/>
            <person name="Coffey M."/>
            <person name="Young S.K."/>
            <person name="Zeng Q."/>
            <person name="Gargeya S."/>
            <person name="Fitzgerald M."/>
            <person name="Abouelleil A."/>
            <person name="Alvarado L."/>
            <person name="Chapman S.B."/>
            <person name="Gainer-Dewar J."/>
            <person name="Goldberg J."/>
            <person name="Griggs A."/>
            <person name="Gujja S."/>
            <person name="Hansen M."/>
            <person name="Howarth C."/>
            <person name="Imamovic A."/>
            <person name="Ireland A."/>
            <person name="Larimer J."/>
            <person name="McCowan C."/>
            <person name="Murphy C."/>
            <person name="Pearson M."/>
            <person name="Poon T.W."/>
            <person name="Priest M."/>
            <person name="Roberts A."/>
            <person name="Saif S."/>
            <person name="Shea T."/>
            <person name="Sykes S."/>
            <person name="Wortman J."/>
            <person name="Nusbaum C."/>
            <person name="Birren B."/>
        </authorList>
    </citation>
    <scope>NUCLEOTIDE SEQUENCE [LARGE SCALE GENOMIC DNA]</scope>
    <source>
        <strain evidence="2 3">INRA-310</strain>
    </source>
</reference>
<organism evidence="2 3">
    <name type="scientific">Phytophthora nicotianae (strain INRA-310)</name>
    <name type="common">Phytophthora parasitica</name>
    <dbReference type="NCBI Taxonomy" id="761204"/>
    <lineage>
        <taxon>Eukaryota</taxon>
        <taxon>Sar</taxon>
        <taxon>Stramenopiles</taxon>
        <taxon>Oomycota</taxon>
        <taxon>Peronosporomycetes</taxon>
        <taxon>Peronosporales</taxon>
        <taxon>Peronosporaceae</taxon>
        <taxon>Phytophthora</taxon>
    </lineage>
</organism>
<evidence type="ECO:0000313" key="2">
    <source>
        <dbReference type="EMBL" id="ETN14529.1"/>
    </source>
</evidence>
<dbReference type="OrthoDB" id="129520at2759"/>
<accession>W2QPU1</accession>
<feature type="region of interest" description="Disordered" evidence="1">
    <location>
        <begin position="399"/>
        <end position="419"/>
    </location>
</feature>
<evidence type="ECO:0000256" key="1">
    <source>
        <dbReference type="SAM" id="MobiDB-lite"/>
    </source>
</evidence>
<reference evidence="3" key="1">
    <citation type="submission" date="2011-12" db="EMBL/GenBank/DDBJ databases">
        <authorList>
            <consortium name="The Broad Institute Genome Sequencing Platform"/>
            <person name="Russ C."/>
            <person name="Tyler B."/>
            <person name="Panabieres F."/>
            <person name="Shan W."/>
            <person name="Tripathy S."/>
            <person name="Grunwald N."/>
            <person name="Machado M."/>
            <person name="Young S.K."/>
            <person name="Zeng Q."/>
            <person name="Gargeya S."/>
            <person name="Fitzgerald M."/>
            <person name="Haas B."/>
            <person name="Abouelleil A."/>
            <person name="Alvarado L."/>
            <person name="Arachchi H.M."/>
            <person name="Berlin A."/>
            <person name="Chapman S.B."/>
            <person name="Gearin G."/>
            <person name="Goldberg J."/>
            <person name="Griggs A."/>
            <person name="Gujja S."/>
            <person name="Hansen M."/>
            <person name="Heiman D."/>
            <person name="Howarth C."/>
            <person name="Larimer J."/>
            <person name="Lui A."/>
            <person name="MacDonald P.J.P."/>
            <person name="McCowen C."/>
            <person name="Montmayeur A."/>
            <person name="Murphy C."/>
            <person name="Neiman D."/>
            <person name="Pearson M."/>
            <person name="Priest M."/>
            <person name="Roberts A."/>
            <person name="Saif S."/>
            <person name="Shea T."/>
            <person name="Sisk P."/>
            <person name="Stolte C."/>
            <person name="Sykes S."/>
            <person name="Wortman J."/>
            <person name="Nusbaum C."/>
            <person name="Birren B."/>
        </authorList>
    </citation>
    <scope>NUCLEOTIDE SEQUENCE [LARGE SCALE GENOMIC DNA]</scope>
    <source>
        <strain evidence="3">INRA-310</strain>
    </source>
</reference>
<dbReference type="GeneID" id="20177425"/>
<dbReference type="EMBL" id="KI669572">
    <property type="protein sequence ID" value="ETN14529.1"/>
    <property type="molecule type" value="Genomic_DNA"/>
</dbReference>
<name>W2QPU1_PHYN3</name>
<protein>
    <submittedName>
        <fullName evidence="2">Uncharacterized protein</fullName>
    </submittedName>
</protein>
<dbReference type="VEuPathDB" id="FungiDB:PPTG_07564"/>
<sequence>MSVASDIGWRFNDRVHEKHQPLELKDCAAIESAMRVSVSASDMSETVVVLEESVRFRNDHEWGKGCRLARLGQWTPSFIDLINSRVLDRSQNHQRNHLESPAPLEYDDHDPAIGANSVFVTPENVTRLAVKNAYISETASMLPSNVFPVRVLANFKGALNGLSRSDVRYVLRLPDNRFGRMAPYLDLIHGMPVQITQNVAKTKGVANGTLGCLEAVHFPNDTQFRLVRDGATNTIVQMPSRSPDYAVLRVPHRPHTTAIRPGFDPELFPVFYATEAYQKVTITLPKAPDGRTRAITVKPQQLPFVCAIGSTVYKVQGETLHSMVVMDWKSKQSAVNKPQQTYLLVSRVTSRDALLALNPFTNDLAAWSKPPAPALNEEERLCRLSNITLKKFQQSLSANATTTTTETGLPDNAAFGSSE</sequence>
<dbReference type="Proteomes" id="UP000018817">
    <property type="component" value="Unassembled WGS sequence"/>
</dbReference>